<name>A0A1S3JXC7_LINAN</name>
<dbReference type="OrthoDB" id="6081971at2759"/>
<reference evidence="3" key="1">
    <citation type="submission" date="2025-08" db="UniProtKB">
        <authorList>
            <consortium name="RefSeq"/>
        </authorList>
    </citation>
    <scope>IDENTIFICATION</scope>
    <source>
        <tissue evidence="3">Gonads</tissue>
    </source>
</reference>
<accession>A0A1S3JXC7</accession>
<keyword evidence="2" id="KW-1185">Reference proteome</keyword>
<evidence type="ECO:0000313" key="2">
    <source>
        <dbReference type="Proteomes" id="UP000085678"/>
    </source>
</evidence>
<proteinExistence type="predicted"/>
<feature type="compositionally biased region" description="Basic and acidic residues" evidence="1">
    <location>
        <begin position="22"/>
        <end position="51"/>
    </location>
</feature>
<feature type="region of interest" description="Disordered" evidence="1">
    <location>
        <begin position="1"/>
        <end position="64"/>
    </location>
</feature>
<organism evidence="2 3">
    <name type="scientific">Lingula anatina</name>
    <name type="common">Brachiopod</name>
    <name type="synonym">Lingula unguis</name>
    <dbReference type="NCBI Taxonomy" id="7574"/>
    <lineage>
        <taxon>Eukaryota</taxon>
        <taxon>Metazoa</taxon>
        <taxon>Spiralia</taxon>
        <taxon>Lophotrochozoa</taxon>
        <taxon>Brachiopoda</taxon>
        <taxon>Linguliformea</taxon>
        <taxon>Lingulata</taxon>
        <taxon>Lingulida</taxon>
        <taxon>Linguloidea</taxon>
        <taxon>Lingulidae</taxon>
        <taxon>Lingula</taxon>
    </lineage>
</organism>
<evidence type="ECO:0000256" key="1">
    <source>
        <dbReference type="SAM" id="MobiDB-lite"/>
    </source>
</evidence>
<gene>
    <name evidence="3" type="primary">LOC106177005</name>
</gene>
<dbReference type="GeneID" id="106177005"/>
<dbReference type="KEGG" id="lak:106177005"/>
<dbReference type="InParanoid" id="A0A1S3JXC7"/>
<sequence>MPKKTAKSKRGRGGPETSQARVMEEEFPREEEERATLELARSMEEERNEVREEMDEGEGEEEQEWLDNEKKVLYSFRASKEEKIVEFFSNNNCFYNKSHPNYLNQTNKDKLLAGLSKKLDSNAKKIIGW</sequence>
<dbReference type="RefSeq" id="XP_013415080.1">
    <property type="nucleotide sequence ID" value="XM_013559626.1"/>
</dbReference>
<feature type="compositionally biased region" description="Acidic residues" evidence="1">
    <location>
        <begin position="52"/>
        <end position="64"/>
    </location>
</feature>
<evidence type="ECO:0000313" key="3">
    <source>
        <dbReference type="RefSeq" id="XP_013415080.1"/>
    </source>
</evidence>
<protein>
    <submittedName>
        <fullName evidence="3">Uncharacterized protein LOC106177005</fullName>
    </submittedName>
</protein>
<feature type="compositionally biased region" description="Basic residues" evidence="1">
    <location>
        <begin position="1"/>
        <end position="12"/>
    </location>
</feature>
<dbReference type="AlphaFoldDB" id="A0A1S3JXC7"/>
<dbReference type="Proteomes" id="UP000085678">
    <property type="component" value="Unplaced"/>
</dbReference>